<name>A0A3B1D1W6_9ZZZZ</name>
<proteinExistence type="predicted"/>
<evidence type="ECO:0008006" key="2">
    <source>
        <dbReference type="Google" id="ProtNLM"/>
    </source>
</evidence>
<dbReference type="InterPro" id="IPR005269">
    <property type="entry name" value="LOG"/>
</dbReference>
<dbReference type="GO" id="GO:0005829">
    <property type="term" value="C:cytosol"/>
    <property type="evidence" value="ECO:0007669"/>
    <property type="project" value="TreeGrafter"/>
</dbReference>
<evidence type="ECO:0000313" key="1">
    <source>
        <dbReference type="EMBL" id="VAX30773.1"/>
    </source>
</evidence>
<dbReference type="PANTHER" id="PTHR43393:SF2">
    <property type="entry name" value="CYTOKININ RIBOSIDE 5'-MONOPHOSPHATE PHOSPHORIBOHYDROLASE"/>
    <property type="match status" value="1"/>
</dbReference>
<sequence>MDQKSLNKKIATLIEEVSHEGQHPGIVRELIITALRLSENHVTENDLQIINTALKEMRYGIKFFTPYRDIRKISIFGSARTHPNQETYKYSAEFSRQMVKKGFMVITGAGAGIMQAAQEGAGRQNSFGINILLPFEQSANAFIENDPKLMTFKYFFTRKLFFVKEADAIALFPGGFGTHDEGFESLTLLQTGKTEPMPIVFIDVPGGTYWRSWLNYVKEELLGQGLISPEDLSLFKVTDKIDVAVNEITNFYHNYNSSCFMKDRTIIRLHHPVEDIFLEQLNDHFSDIILRGKIEKTEALPEECCEPQKNALHRILFNFNQKSFGRYRQMINMINKYHPHTV</sequence>
<dbReference type="PANTHER" id="PTHR43393">
    <property type="entry name" value="CYTOKININ RIBOSIDE 5'-MONOPHOSPHATE PHOSPHORIBOHYDROLASE"/>
    <property type="match status" value="1"/>
</dbReference>
<dbReference type="Gene3D" id="3.40.50.450">
    <property type="match status" value="1"/>
</dbReference>
<accession>A0A3B1D1W6</accession>
<protein>
    <recommendedName>
        <fullName evidence="2">Decarboxylase family protein</fullName>
    </recommendedName>
</protein>
<dbReference type="NCBIfam" id="TIGR00730">
    <property type="entry name" value="Rossman fold protein, TIGR00730 family"/>
    <property type="match status" value="1"/>
</dbReference>
<organism evidence="1">
    <name type="scientific">hydrothermal vent metagenome</name>
    <dbReference type="NCBI Taxonomy" id="652676"/>
    <lineage>
        <taxon>unclassified sequences</taxon>
        <taxon>metagenomes</taxon>
        <taxon>ecological metagenomes</taxon>
    </lineage>
</organism>
<dbReference type="InterPro" id="IPR031100">
    <property type="entry name" value="LOG_fam"/>
</dbReference>
<dbReference type="SUPFAM" id="SSF102405">
    <property type="entry name" value="MCP/YpsA-like"/>
    <property type="match status" value="1"/>
</dbReference>
<dbReference type="AlphaFoldDB" id="A0A3B1D1W6"/>
<reference evidence="1" key="1">
    <citation type="submission" date="2018-06" db="EMBL/GenBank/DDBJ databases">
        <authorList>
            <person name="Zhirakovskaya E."/>
        </authorList>
    </citation>
    <scope>NUCLEOTIDE SEQUENCE</scope>
</reference>
<dbReference type="GO" id="GO:0009691">
    <property type="term" value="P:cytokinin biosynthetic process"/>
    <property type="evidence" value="ECO:0007669"/>
    <property type="project" value="InterPro"/>
</dbReference>
<dbReference type="Pfam" id="PF03641">
    <property type="entry name" value="Lysine_decarbox"/>
    <property type="match status" value="1"/>
</dbReference>
<gene>
    <name evidence="1" type="ORF">MNBD_NITROSPIRAE01-193</name>
</gene>
<dbReference type="InterPro" id="IPR052341">
    <property type="entry name" value="LOG_family_nucleotidases"/>
</dbReference>
<dbReference type="EMBL" id="UOGF01000064">
    <property type="protein sequence ID" value="VAX30773.1"/>
    <property type="molecule type" value="Genomic_DNA"/>
</dbReference>
<dbReference type="GO" id="GO:0016787">
    <property type="term" value="F:hydrolase activity"/>
    <property type="evidence" value="ECO:0007669"/>
    <property type="project" value="InterPro"/>
</dbReference>